<accession>A0A506PH68</accession>
<comment type="caution">
    <text evidence="1">The sequence shown here is derived from an EMBL/GenBank/DDBJ whole genome shotgun (WGS) entry which is preliminary data.</text>
</comment>
<name>A0A506PH68_9FLAO</name>
<dbReference type="InterPro" id="IPR046233">
    <property type="entry name" value="DUF6266"/>
</dbReference>
<gene>
    <name evidence="1" type="ORF">FJ651_10540</name>
</gene>
<reference evidence="1 2" key="1">
    <citation type="submission" date="2019-06" db="EMBL/GenBank/DDBJ databases">
        <title>Flavobacteriaceae Paucihalobacterium erythroidium CWB-1, complete genome.</title>
        <authorList>
            <person name="Wu S."/>
        </authorList>
    </citation>
    <scope>NUCLEOTIDE SEQUENCE [LARGE SCALE GENOMIC DNA]</scope>
    <source>
        <strain evidence="1 2">CWB-1</strain>
    </source>
</reference>
<organism evidence="1 2">
    <name type="scientific">Paucihalobacter ruber</name>
    <dbReference type="NCBI Taxonomy" id="2567861"/>
    <lineage>
        <taxon>Bacteria</taxon>
        <taxon>Pseudomonadati</taxon>
        <taxon>Bacteroidota</taxon>
        <taxon>Flavobacteriia</taxon>
        <taxon>Flavobacteriales</taxon>
        <taxon>Flavobacteriaceae</taxon>
        <taxon>Paucihalobacter</taxon>
    </lineage>
</organism>
<protein>
    <submittedName>
        <fullName evidence="1">Uncharacterized protein</fullName>
    </submittedName>
</protein>
<proteinExistence type="predicted"/>
<dbReference type="AlphaFoldDB" id="A0A506PH68"/>
<dbReference type="Pfam" id="PF19781">
    <property type="entry name" value="DUF6266"/>
    <property type="match status" value="1"/>
</dbReference>
<sequence>MAFINQGILGGVSGKVGSVVGARWRGRNIIRSLPSRRNYTPTAAQEDQRERFGTVIQFLSPIRAIVSAFYGKKQGDKSAYNLATGYHLKEALLPNLPDGYVINYTKVLISKGDLLGLANPTVSPDVNQQLTISWLDNSGQGNAAATDELIVVVYNPTLELFETANPAGTRDLTTVQMPLPAYWAGQEVQVWATFVTQDRKLAATSSYLGAVTLT</sequence>
<keyword evidence="2" id="KW-1185">Reference proteome</keyword>
<dbReference type="EMBL" id="VHIQ01000005">
    <property type="protein sequence ID" value="TPV32745.1"/>
    <property type="molecule type" value="Genomic_DNA"/>
</dbReference>
<evidence type="ECO:0000313" key="1">
    <source>
        <dbReference type="EMBL" id="TPV32745.1"/>
    </source>
</evidence>
<evidence type="ECO:0000313" key="2">
    <source>
        <dbReference type="Proteomes" id="UP000317332"/>
    </source>
</evidence>
<dbReference type="RefSeq" id="WP_140990492.1">
    <property type="nucleotide sequence ID" value="NZ_VHIQ01000005.1"/>
</dbReference>
<dbReference type="Proteomes" id="UP000317332">
    <property type="component" value="Unassembled WGS sequence"/>
</dbReference>
<dbReference type="OrthoDB" id="821958at2"/>